<protein>
    <submittedName>
        <fullName evidence="3">Helix-turn-helix transcriptional regulator</fullName>
    </submittedName>
</protein>
<feature type="domain" description="HTH luxR-type" evidence="2">
    <location>
        <begin position="258"/>
        <end position="323"/>
    </location>
</feature>
<evidence type="ECO:0000259" key="2">
    <source>
        <dbReference type="PROSITE" id="PS50043"/>
    </source>
</evidence>
<dbReference type="InterPro" id="IPR036390">
    <property type="entry name" value="WH_DNA-bd_sf"/>
</dbReference>
<organism evidence="3 4">
    <name type="scientific">Kribbella speibonae</name>
    <dbReference type="NCBI Taxonomy" id="1572660"/>
    <lineage>
        <taxon>Bacteria</taxon>
        <taxon>Bacillati</taxon>
        <taxon>Actinomycetota</taxon>
        <taxon>Actinomycetes</taxon>
        <taxon>Propionibacteriales</taxon>
        <taxon>Kribbellaceae</taxon>
        <taxon>Kribbella</taxon>
    </lineage>
</organism>
<dbReference type="EMBL" id="SJKC01000006">
    <property type="protein sequence ID" value="TCC31880.1"/>
    <property type="molecule type" value="Genomic_DNA"/>
</dbReference>
<dbReference type="Gene3D" id="1.10.10.10">
    <property type="entry name" value="Winged helix-like DNA-binding domain superfamily/Winged helix DNA-binding domain"/>
    <property type="match status" value="1"/>
</dbReference>
<dbReference type="InterPro" id="IPR000792">
    <property type="entry name" value="Tscrpt_reg_LuxR_C"/>
</dbReference>
<dbReference type="SUPFAM" id="SSF46894">
    <property type="entry name" value="C-terminal effector domain of the bipartite response regulators"/>
    <property type="match status" value="1"/>
</dbReference>
<evidence type="ECO:0000313" key="3">
    <source>
        <dbReference type="EMBL" id="TCC31880.1"/>
    </source>
</evidence>
<name>A0A4R0II94_9ACTN</name>
<dbReference type="GO" id="GO:0003677">
    <property type="term" value="F:DNA binding"/>
    <property type="evidence" value="ECO:0007669"/>
    <property type="project" value="InterPro"/>
</dbReference>
<proteinExistence type="predicted"/>
<evidence type="ECO:0000313" key="4">
    <source>
        <dbReference type="Proteomes" id="UP000294225"/>
    </source>
</evidence>
<feature type="region of interest" description="Disordered" evidence="1">
    <location>
        <begin position="452"/>
        <end position="480"/>
    </location>
</feature>
<dbReference type="GO" id="GO:0006355">
    <property type="term" value="P:regulation of DNA-templated transcription"/>
    <property type="evidence" value="ECO:0007669"/>
    <property type="project" value="InterPro"/>
</dbReference>
<dbReference type="PROSITE" id="PS50043">
    <property type="entry name" value="HTH_LUXR_2"/>
    <property type="match status" value="1"/>
</dbReference>
<dbReference type="PANTHER" id="PTHR34293">
    <property type="entry name" value="HTH-TYPE TRANSCRIPTIONAL REGULATOR TRMBL2"/>
    <property type="match status" value="1"/>
</dbReference>
<dbReference type="Pfam" id="PF00196">
    <property type="entry name" value="GerE"/>
    <property type="match status" value="1"/>
</dbReference>
<dbReference type="InterPro" id="IPR051797">
    <property type="entry name" value="TrmB-like"/>
</dbReference>
<accession>A0A4R0II94</accession>
<dbReference type="Proteomes" id="UP000294225">
    <property type="component" value="Unassembled WGS sequence"/>
</dbReference>
<feature type="compositionally biased region" description="Low complexity" evidence="1">
    <location>
        <begin position="368"/>
        <end position="381"/>
    </location>
</feature>
<dbReference type="SMART" id="SM00421">
    <property type="entry name" value="HTH_LUXR"/>
    <property type="match status" value="1"/>
</dbReference>
<sequence>MFKELGLDDANFAVYQALLRRPDLIRAAHRDELASAAGIAEGAVDKHLDALRELGLLVPRWNIPDEDYPLHPRAGFEMLAARRQAEIDSLAGALNADRTAAGRFVADYTEFIVQKNAGGVEVLEGERAYQRMQHFSPTERMWGMFPPDVMPARDPEESGDKAVLSRRLDARYLIVESQVKLRGVREFVDFVQRYSGQFRVVPSVPLKMIIFDDAVVVGIDPDNNSIGAMVHHSEAVLRVAVDLYEHYWQRGRSLTQSPVHSDSDLSMQEKELLRLLVQGATDEQVGRKLGVSLRTVRRMAAKLSEQVGASGRFELGVRAAQRGGWISPSPRLGLWGGVGSAKGLLQGVGERNGCAARGSRLRKSNRSTTGRTTAPGGRARPLAGSGQVCGPTLGNYLHKQSPTCTGRVPASPSAALGKLLASGRQIVSPKASAVRVQTVSAVDSWLGPRAARQVPVRSRRSPQHQALPAVPTHPSPPDTARSVGCWPGLVVWWVRRF</sequence>
<dbReference type="SUPFAM" id="SSF46785">
    <property type="entry name" value="Winged helix' DNA-binding domain"/>
    <property type="match status" value="1"/>
</dbReference>
<dbReference type="PANTHER" id="PTHR34293:SF1">
    <property type="entry name" value="HTH-TYPE TRANSCRIPTIONAL REGULATOR TRMBL2"/>
    <property type="match status" value="1"/>
</dbReference>
<comment type="caution">
    <text evidence="3">The sequence shown here is derived from an EMBL/GenBank/DDBJ whole genome shotgun (WGS) entry which is preliminary data.</text>
</comment>
<reference evidence="3 4" key="1">
    <citation type="submission" date="2019-02" db="EMBL/GenBank/DDBJ databases">
        <title>Kribbella capetownensis sp. nov. and Kribbella speibonae sp. nov., isolated from soil.</title>
        <authorList>
            <person name="Curtis S.M."/>
            <person name="Norton I."/>
            <person name="Everest G.J."/>
            <person name="Meyers P.R."/>
        </authorList>
    </citation>
    <scope>NUCLEOTIDE SEQUENCE [LARGE SCALE GENOMIC DNA]</scope>
    <source>
        <strain evidence="3 4">YM55</strain>
    </source>
</reference>
<dbReference type="InterPro" id="IPR036388">
    <property type="entry name" value="WH-like_DNA-bd_sf"/>
</dbReference>
<dbReference type="AlphaFoldDB" id="A0A4R0II94"/>
<evidence type="ECO:0000256" key="1">
    <source>
        <dbReference type="SAM" id="MobiDB-lite"/>
    </source>
</evidence>
<dbReference type="InterPro" id="IPR016032">
    <property type="entry name" value="Sig_transdc_resp-reg_C-effctor"/>
</dbReference>
<gene>
    <name evidence="3" type="ORF">E0H92_35765</name>
</gene>
<feature type="region of interest" description="Disordered" evidence="1">
    <location>
        <begin position="355"/>
        <end position="384"/>
    </location>
</feature>